<dbReference type="Pfam" id="PF03547">
    <property type="entry name" value="Mem_trans"/>
    <property type="match status" value="1"/>
</dbReference>
<feature type="transmembrane region" description="Helical" evidence="8">
    <location>
        <begin position="182"/>
        <end position="204"/>
    </location>
</feature>
<keyword evidence="7 8" id="KW-0472">Membrane</keyword>
<comment type="caution">
    <text evidence="9">The sequence shown here is derived from an EMBL/GenBank/DDBJ whole genome shotgun (WGS) entry which is preliminary data.</text>
</comment>
<dbReference type="PANTHER" id="PTHR36838">
    <property type="entry name" value="AUXIN EFFLUX CARRIER FAMILY PROTEIN"/>
    <property type="match status" value="1"/>
</dbReference>
<name>A0A0R1XRB2_9LACO</name>
<evidence type="ECO:0000256" key="4">
    <source>
        <dbReference type="ARBA" id="ARBA00022475"/>
    </source>
</evidence>
<feature type="transmembrane region" description="Helical" evidence="8">
    <location>
        <begin position="113"/>
        <end position="135"/>
    </location>
</feature>
<evidence type="ECO:0000313" key="9">
    <source>
        <dbReference type="EMBL" id="KRM30555.1"/>
    </source>
</evidence>
<dbReference type="RefSeq" id="WP_057003019.1">
    <property type="nucleotide sequence ID" value="NZ_AZGA01000088.1"/>
</dbReference>
<keyword evidence="10" id="KW-1185">Reference proteome</keyword>
<feature type="transmembrane region" description="Helical" evidence="8">
    <location>
        <begin position="85"/>
        <end position="107"/>
    </location>
</feature>
<comment type="subcellular location">
    <subcellularLocation>
        <location evidence="1">Cell membrane</location>
        <topology evidence="1">Multi-pass membrane protein</topology>
    </subcellularLocation>
</comment>
<evidence type="ECO:0000313" key="10">
    <source>
        <dbReference type="Proteomes" id="UP000051236"/>
    </source>
</evidence>
<dbReference type="EMBL" id="AZGA01000088">
    <property type="protein sequence ID" value="KRM30555.1"/>
    <property type="molecule type" value="Genomic_DNA"/>
</dbReference>
<evidence type="ECO:0000256" key="3">
    <source>
        <dbReference type="ARBA" id="ARBA00022448"/>
    </source>
</evidence>
<protein>
    <submittedName>
        <fullName evidence="9">Uncharacterized protein</fullName>
    </submittedName>
</protein>
<keyword evidence="3" id="KW-0813">Transport</keyword>
<evidence type="ECO:0000256" key="1">
    <source>
        <dbReference type="ARBA" id="ARBA00004651"/>
    </source>
</evidence>
<accession>A0A0R1XRB2</accession>
<feature type="transmembrane region" description="Helical" evidence="8">
    <location>
        <begin position="273"/>
        <end position="291"/>
    </location>
</feature>
<evidence type="ECO:0000256" key="6">
    <source>
        <dbReference type="ARBA" id="ARBA00022989"/>
    </source>
</evidence>
<evidence type="ECO:0000256" key="8">
    <source>
        <dbReference type="SAM" id="Phobius"/>
    </source>
</evidence>
<keyword evidence="5 8" id="KW-0812">Transmembrane</keyword>
<dbReference type="Proteomes" id="UP000051236">
    <property type="component" value="Unassembled WGS sequence"/>
</dbReference>
<sequence>MLPVLLIFLTGFIFQRVFMLDIRPLSTMAMYLLLPFLVFQTFYKQPLDASFLYIVVTSLLILAGLILIGWLLSKWRHYPKKQVNGFLLATVFPNSGNYGVPIVLFAYGQKGLAYAMPLMVFHTILMGVVGIYIAANGDSAGGFKKPLQSVLKQPMNYVIIPGILMQHYHVTIPANFMKSIDLVSNIAIPLIMLILGMQLANVVGQHINWRRVGLASILRLVISPILAYAICLMFPIDPLLRNVIVVMAAMPSAANTTLYAIEFEAEPQFVSSATLVTTLASIFSLTFVLNLL</sequence>
<dbReference type="InterPro" id="IPR004776">
    <property type="entry name" value="Mem_transp_PIN-like"/>
</dbReference>
<dbReference type="Gene3D" id="1.20.1530.20">
    <property type="match status" value="1"/>
</dbReference>
<reference evidence="9 10" key="1">
    <citation type="journal article" date="2015" name="Genome Announc.">
        <title>Expanding the biotechnology potential of lactobacilli through comparative genomics of 213 strains and associated genera.</title>
        <authorList>
            <person name="Sun Z."/>
            <person name="Harris H.M."/>
            <person name="McCann A."/>
            <person name="Guo C."/>
            <person name="Argimon S."/>
            <person name="Zhang W."/>
            <person name="Yang X."/>
            <person name="Jeffery I.B."/>
            <person name="Cooney J.C."/>
            <person name="Kagawa T.F."/>
            <person name="Liu W."/>
            <person name="Song Y."/>
            <person name="Salvetti E."/>
            <person name="Wrobel A."/>
            <person name="Rasinkangas P."/>
            <person name="Parkhill J."/>
            <person name="Rea M.C."/>
            <person name="O'Sullivan O."/>
            <person name="Ritari J."/>
            <person name="Douillard F.P."/>
            <person name="Paul Ross R."/>
            <person name="Yang R."/>
            <person name="Briner A.E."/>
            <person name="Felis G.E."/>
            <person name="de Vos W.M."/>
            <person name="Barrangou R."/>
            <person name="Klaenhammer T.R."/>
            <person name="Caufield P.W."/>
            <person name="Cui Y."/>
            <person name="Zhang H."/>
            <person name="O'Toole P.W."/>
        </authorList>
    </citation>
    <scope>NUCLEOTIDE SEQUENCE [LARGE SCALE GENOMIC DNA]</scope>
    <source>
        <strain evidence="9 10">DSM 18527</strain>
    </source>
</reference>
<dbReference type="AlphaFoldDB" id="A0A0R1XRB2"/>
<dbReference type="STRING" id="1423734.FC83_GL001690"/>
<feature type="transmembrane region" description="Helical" evidence="8">
    <location>
        <begin position="216"/>
        <end position="236"/>
    </location>
</feature>
<dbReference type="InterPro" id="IPR038770">
    <property type="entry name" value="Na+/solute_symporter_sf"/>
</dbReference>
<dbReference type="PATRIC" id="fig|1423734.3.peg.1709"/>
<keyword evidence="6 8" id="KW-1133">Transmembrane helix</keyword>
<organism evidence="9 10">
    <name type="scientific">Agrilactobacillus composti DSM 18527 = JCM 14202</name>
    <dbReference type="NCBI Taxonomy" id="1423734"/>
    <lineage>
        <taxon>Bacteria</taxon>
        <taxon>Bacillati</taxon>
        <taxon>Bacillota</taxon>
        <taxon>Bacilli</taxon>
        <taxon>Lactobacillales</taxon>
        <taxon>Lactobacillaceae</taxon>
        <taxon>Agrilactobacillus</taxon>
    </lineage>
</organism>
<dbReference type="PANTHER" id="PTHR36838:SF1">
    <property type="entry name" value="SLR1864 PROTEIN"/>
    <property type="match status" value="1"/>
</dbReference>
<comment type="similarity">
    <text evidence="2">Belongs to the auxin efflux carrier (TC 2.A.69) family.</text>
</comment>
<evidence type="ECO:0000256" key="5">
    <source>
        <dbReference type="ARBA" id="ARBA00022692"/>
    </source>
</evidence>
<gene>
    <name evidence="9" type="ORF">FC83_GL001690</name>
</gene>
<proteinExistence type="inferred from homology"/>
<dbReference type="GO" id="GO:0055085">
    <property type="term" value="P:transmembrane transport"/>
    <property type="evidence" value="ECO:0007669"/>
    <property type="project" value="InterPro"/>
</dbReference>
<dbReference type="GO" id="GO:0005886">
    <property type="term" value="C:plasma membrane"/>
    <property type="evidence" value="ECO:0007669"/>
    <property type="project" value="UniProtKB-SubCell"/>
</dbReference>
<evidence type="ECO:0000256" key="7">
    <source>
        <dbReference type="ARBA" id="ARBA00023136"/>
    </source>
</evidence>
<evidence type="ECO:0000256" key="2">
    <source>
        <dbReference type="ARBA" id="ARBA00010145"/>
    </source>
</evidence>
<keyword evidence="4" id="KW-1003">Cell membrane</keyword>
<feature type="transmembrane region" description="Helical" evidence="8">
    <location>
        <begin position="51"/>
        <end position="73"/>
    </location>
</feature>
<dbReference type="eggNOG" id="COG0679">
    <property type="taxonomic scope" value="Bacteria"/>
</dbReference>